<proteinExistence type="inferred from homology"/>
<dbReference type="RefSeq" id="XP_001219610.1">
    <property type="nucleotide sequence ID" value="XM_001219609.1"/>
</dbReference>
<gene>
    <name evidence="7" type="ORF">CHGG_00389</name>
</gene>
<dbReference type="InParanoid" id="Q2HHB5"/>
<dbReference type="OrthoDB" id="4097008at2759"/>
<protein>
    <recommendedName>
        <fullName evidence="4">Inheritance of peroxisomes protein 1</fullName>
    </recommendedName>
</protein>
<evidence type="ECO:0000256" key="4">
    <source>
        <dbReference type="ARBA" id="ARBA00021397"/>
    </source>
</evidence>
<dbReference type="AlphaFoldDB" id="Q2HHB5"/>
<comment type="subcellular location">
    <subcellularLocation>
        <location evidence="2">Peroxisome membrane</location>
        <topology evidence="2">Peripheral membrane protein</topology>
    </subcellularLocation>
</comment>
<dbReference type="STRING" id="306901.Q2HHB5"/>
<feature type="region of interest" description="Disordered" evidence="6">
    <location>
        <begin position="1"/>
        <end position="39"/>
    </location>
</feature>
<feature type="compositionally biased region" description="Pro residues" evidence="6">
    <location>
        <begin position="21"/>
        <end position="32"/>
    </location>
</feature>
<evidence type="ECO:0000313" key="8">
    <source>
        <dbReference type="Proteomes" id="UP000001056"/>
    </source>
</evidence>
<dbReference type="Proteomes" id="UP000001056">
    <property type="component" value="Unassembled WGS sequence"/>
</dbReference>
<dbReference type="GO" id="GO:0005780">
    <property type="term" value="C:extrinsic component of intraperoxisomal membrane"/>
    <property type="evidence" value="ECO:0007669"/>
    <property type="project" value="InterPro"/>
</dbReference>
<dbReference type="GeneID" id="4387154"/>
<evidence type="ECO:0000256" key="5">
    <source>
        <dbReference type="ARBA" id="ARBA00023136"/>
    </source>
</evidence>
<feature type="region of interest" description="Disordered" evidence="6">
    <location>
        <begin position="147"/>
        <end position="268"/>
    </location>
</feature>
<feature type="compositionally biased region" description="Low complexity" evidence="6">
    <location>
        <begin position="152"/>
        <end position="164"/>
    </location>
</feature>
<accession>Q2HHB5</accession>
<dbReference type="InterPro" id="IPR024758">
    <property type="entry name" value="Inp1"/>
</dbReference>
<evidence type="ECO:0000256" key="2">
    <source>
        <dbReference type="ARBA" id="ARBA00004421"/>
    </source>
</evidence>
<keyword evidence="8" id="KW-1185">Reference proteome</keyword>
<feature type="compositionally biased region" description="Low complexity" evidence="6">
    <location>
        <begin position="171"/>
        <end position="192"/>
    </location>
</feature>
<feature type="region of interest" description="Disordered" evidence="6">
    <location>
        <begin position="456"/>
        <end position="476"/>
    </location>
</feature>
<evidence type="ECO:0000256" key="6">
    <source>
        <dbReference type="SAM" id="MobiDB-lite"/>
    </source>
</evidence>
<evidence type="ECO:0000313" key="7">
    <source>
        <dbReference type="EMBL" id="EAQ92154.1"/>
    </source>
</evidence>
<comment type="function">
    <text evidence="1">Required for peroxisome inheritance.</text>
</comment>
<organism evidence="7 8">
    <name type="scientific">Chaetomium globosum (strain ATCC 6205 / CBS 148.51 / DSM 1962 / NBRC 6347 / NRRL 1970)</name>
    <name type="common">Soil fungus</name>
    <dbReference type="NCBI Taxonomy" id="306901"/>
    <lineage>
        <taxon>Eukaryota</taxon>
        <taxon>Fungi</taxon>
        <taxon>Dikarya</taxon>
        <taxon>Ascomycota</taxon>
        <taxon>Pezizomycotina</taxon>
        <taxon>Sordariomycetes</taxon>
        <taxon>Sordariomycetidae</taxon>
        <taxon>Sordariales</taxon>
        <taxon>Chaetomiaceae</taxon>
        <taxon>Chaetomium</taxon>
    </lineage>
</organism>
<dbReference type="Pfam" id="PF12634">
    <property type="entry name" value="Inp1"/>
    <property type="match status" value="1"/>
</dbReference>
<comment type="similarity">
    <text evidence="3">Belongs to the INP1 family.</text>
</comment>
<reference evidence="8" key="1">
    <citation type="journal article" date="2015" name="Genome Announc.">
        <title>Draft genome sequence of the cellulolytic fungus Chaetomium globosum.</title>
        <authorList>
            <person name="Cuomo C.A."/>
            <person name="Untereiner W.A."/>
            <person name="Ma L.-J."/>
            <person name="Grabherr M."/>
            <person name="Birren B.W."/>
        </authorList>
    </citation>
    <scope>NUCLEOTIDE SEQUENCE [LARGE SCALE GENOMIC DNA]</scope>
    <source>
        <strain evidence="8">ATCC 6205 / CBS 148.51 / DSM 1962 / NBRC 6347 / NRRL 1970</strain>
    </source>
</reference>
<evidence type="ECO:0000256" key="1">
    <source>
        <dbReference type="ARBA" id="ARBA00003594"/>
    </source>
</evidence>
<dbReference type="HOGENOM" id="CLU_573629_0_0_1"/>
<feature type="region of interest" description="Disordered" evidence="6">
    <location>
        <begin position="354"/>
        <end position="428"/>
    </location>
</feature>
<dbReference type="eggNOG" id="ENOG502S7ZC">
    <property type="taxonomic scope" value="Eukaryota"/>
</dbReference>
<dbReference type="EMBL" id="CH408029">
    <property type="protein sequence ID" value="EAQ92154.1"/>
    <property type="molecule type" value="Genomic_DNA"/>
</dbReference>
<dbReference type="GO" id="GO:0045033">
    <property type="term" value="P:peroxisome inheritance"/>
    <property type="evidence" value="ECO:0007669"/>
    <property type="project" value="InterPro"/>
</dbReference>
<evidence type="ECO:0000256" key="3">
    <source>
        <dbReference type="ARBA" id="ARBA00010707"/>
    </source>
</evidence>
<name>Q2HHB5_CHAGB</name>
<dbReference type="VEuPathDB" id="FungiDB:CHGG_00389"/>
<feature type="compositionally biased region" description="Gly residues" evidence="6">
    <location>
        <begin position="363"/>
        <end position="389"/>
    </location>
</feature>
<feature type="compositionally biased region" description="Low complexity" evidence="6">
    <location>
        <begin position="226"/>
        <end position="258"/>
    </location>
</feature>
<keyword evidence="5" id="KW-0472">Membrane</keyword>
<sequence>MESARPRSSGFVAPRRVFTAPAPPSAPQPAVPPQSSGELVDTLYDHPNVKIIAFTAGRAGPDIEPGSLPWSSQLERTLAVGPFRIYRAPGSVAFLSCGSALQPILPKSQVWCVDEESSKFILQIRRPQYWRIEVPIGDDEEIWGAATTDSLPTSEPSATTTATPIHEPDCPTTSAQQQPAGTTQPAVATPTTSGPETPFKTASSTPVPTTPSPSSPSSRGRRPPIRRATTTSSFSSPFSSPSSPHRALSPLPPAANLLTTRRQPPPRAAAAAAMPVPVSVPAASTPVMQNALAAVRRLPMTVLHKTCAILFSPPSYLISLMLKVAARIMAGEWRGLVFGLGEGGERVSVAWDWSDDDEDHGRGGGGGGGGGGDSGLGARGRGWNGSGGDGDGDDFWLRGRTGPGKAKMVGAFPDSDDEDSHEDEAVGPLDRLVVVSPGRKNRGVVSGKAGVVVEQKAVGRLRGKHGKESDSESGVD</sequence>